<keyword evidence="3" id="KW-1185">Reference proteome</keyword>
<evidence type="ECO:0000256" key="1">
    <source>
        <dbReference type="SAM" id="MobiDB-lite"/>
    </source>
</evidence>
<name>A0AAV7S6Y2_PLEWA</name>
<reference evidence="2" key="1">
    <citation type="journal article" date="2022" name="bioRxiv">
        <title>Sequencing and chromosome-scale assembly of the giantPleurodeles waltlgenome.</title>
        <authorList>
            <person name="Brown T."/>
            <person name="Elewa A."/>
            <person name="Iarovenko S."/>
            <person name="Subramanian E."/>
            <person name="Araus A.J."/>
            <person name="Petzold A."/>
            <person name="Susuki M."/>
            <person name="Suzuki K.-i.T."/>
            <person name="Hayashi T."/>
            <person name="Toyoda A."/>
            <person name="Oliveira C."/>
            <person name="Osipova E."/>
            <person name="Leigh N.D."/>
            <person name="Simon A."/>
            <person name="Yun M.H."/>
        </authorList>
    </citation>
    <scope>NUCLEOTIDE SEQUENCE</scope>
    <source>
        <strain evidence="2">20211129_DDA</strain>
        <tissue evidence="2">Liver</tissue>
    </source>
</reference>
<accession>A0AAV7S6Y2</accession>
<dbReference type="AlphaFoldDB" id="A0AAV7S6Y2"/>
<evidence type="ECO:0000313" key="3">
    <source>
        <dbReference type="Proteomes" id="UP001066276"/>
    </source>
</evidence>
<feature type="region of interest" description="Disordered" evidence="1">
    <location>
        <begin position="34"/>
        <end position="57"/>
    </location>
</feature>
<comment type="caution">
    <text evidence="2">The sequence shown here is derived from an EMBL/GenBank/DDBJ whole genome shotgun (WGS) entry which is preliminary data.</text>
</comment>
<dbReference type="Proteomes" id="UP001066276">
    <property type="component" value="Chromosome 4_2"/>
</dbReference>
<sequence>MSTGRRSHPGEESGAASWSRAALELRRSRRAAARNSLRGIGGRGSTSTSCPAIPRKPPLLECAEPLDLDRQSSKSAHEVGPLFLPLYQPGVFQLQVNLKLCVHISITRGHKNWEINGETFV</sequence>
<organism evidence="2 3">
    <name type="scientific">Pleurodeles waltl</name>
    <name type="common">Iberian ribbed newt</name>
    <dbReference type="NCBI Taxonomy" id="8319"/>
    <lineage>
        <taxon>Eukaryota</taxon>
        <taxon>Metazoa</taxon>
        <taxon>Chordata</taxon>
        <taxon>Craniata</taxon>
        <taxon>Vertebrata</taxon>
        <taxon>Euteleostomi</taxon>
        <taxon>Amphibia</taxon>
        <taxon>Batrachia</taxon>
        <taxon>Caudata</taxon>
        <taxon>Salamandroidea</taxon>
        <taxon>Salamandridae</taxon>
        <taxon>Pleurodelinae</taxon>
        <taxon>Pleurodeles</taxon>
    </lineage>
</organism>
<protein>
    <submittedName>
        <fullName evidence="2">Uncharacterized protein</fullName>
    </submittedName>
</protein>
<evidence type="ECO:0000313" key="2">
    <source>
        <dbReference type="EMBL" id="KAJ1160546.1"/>
    </source>
</evidence>
<gene>
    <name evidence="2" type="ORF">NDU88_001043</name>
</gene>
<proteinExistence type="predicted"/>
<dbReference type="EMBL" id="JANPWB010000008">
    <property type="protein sequence ID" value="KAJ1160546.1"/>
    <property type="molecule type" value="Genomic_DNA"/>
</dbReference>